<dbReference type="Gene3D" id="3.40.140.10">
    <property type="entry name" value="Cytidine Deaminase, domain 2"/>
    <property type="match status" value="1"/>
</dbReference>
<evidence type="ECO:0000256" key="2">
    <source>
        <dbReference type="ARBA" id="ARBA00022670"/>
    </source>
</evidence>
<dbReference type="PANTHER" id="PTHR30471:SF3">
    <property type="entry name" value="UPF0758 PROTEIN YEES-RELATED"/>
    <property type="match status" value="1"/>
</dbReference>
<dbReference type="NCBIfam" id="TIGR00608">
    <property type="entry name" value="radc"/>
    <property type="match status" value="1"/>
</dbReference>
<evidence type="ECO:0000256" key="6">
    <source>
        <dbReference type="ARBA" id="ARBA00023049"/>
    </source>
</evidence>
<organism evidence="9 10">
    <name type="scientific">Acrocarpospora phusangensis</name>
    <dbReference type="NCBI Taxonomy" id="1070424"/>
    <lineage>
        <taxon>Bacteria</taxon>
        <taxon>Bacillati</taxon>
        <taxon>Actinomycetota</taxon>
        <taxon>Actinomycetes</taxon>
        <taxon>Streptosporangiales</taxon>
        <taxon>Streptosporangiaceae</taxon>
        <taxon>Acrocarpospora</taxon>
    </lineage>
</organism>
<comment type="caution">
    <text evidence="9">The sequence shown here is derived from an EMBL/GenBank/DDBJ whole genome shotgun (WGS) entry which is preliminary data.</text>
</comment>
<proteinExistence type="inferred from homology"/>
<sequence>MRVKDMPVADQPRERLLASGAVALADRELLALLLGSGSRGVSAVELASRVIEHCGDLTELARSEAHRLLAVPGVGPAKAARISAAFHLVRRAQTQPERARIASSSDLARAVAPMLHGHARERLVVVVCDGRGTILRRAVVSEGGSDHTPAPVRDIITTVLVSGGAAFGLAHNHPSGSLEPSPSDVAVTAHLHLAAETVGLRLLDHLVVTDTAWRRIDPPDRRDGLSHGNPHESRP</sequence>
<dbReference type="PROSITE" id="PS50249">
    <property type="entry name" value="MPN"/>
    <property type="match status" value="1"/>
</dbReference>
<evidence type="ECO:0000256" key="4">
    <source>
        <dbReference type="ARBA" id="ARBA00022801"/>
    </source>
</evidence>
<keyword evidence="4" id="KW-0378">Hydrolase</keyword>
<dbReference type="SUPFAM" id="SSF102712">
    <property type="entry name" value="JAB1/MPN domain"/>
    <property type="match status" value="1"/>
</dbReference>
<keyword evidence="3" id="KW-0479">Metal-binding</keyword>
<evidence type="ECO:0000259" key="8">
    <source>
        <dbReference type="PROSITE" id="PS50249"/>
    </source>
</evidence>
<reference evidence="9" key="1">
    <citation type="submission" date="2021-01" db="EMBL/GenBank/DDBJ databases">
        <title>Whole genome shotgun sequence of Acrocarpospora phusangensis NBRC 108782.</title>
        <authorList>
            <person name="Komaki H."/>
            <person name="Tamura T."/>
        </authorList>
    </citation>
    <scope>NUCLEOTIDE SEQUENCE</scope>
    <source>
        <strain evidence="9">NBRC 108782</strain>
    </source>
</reference>
<evidence type="ECO:0000313" key="10">
    <source>
        <dbReference type="Proteomes" id="UP000640052"/>
    </source>
</evidence>
<dbReference type="Pfam" id="PF20582">
    <property type="entry name" value="UPF0758_N"/>
    <property type="match status" value="1"/>
</dbReference>
<evidence type="ECO:0000313" key="9">
    <source>
        <dbReference type="EMBL" id="GIH24264.1"/>
    </source>
</evidence>
<evidence type="ECO:0000256" key="7">
    <source>
        <dbReference type="RuleBase" id="RU003797"/>
    </source>
</evidence>
<accession>A0A919QAQ1</accession>
<dbReference type="InterPro" id="IPR001405">
    <property type="entry name" value="UPF0758"/>
</dbReference>
<dbReference type="GO" id="GO:0008237">
    <property type="term" value="F:metallopeptidase activity"/>
    <property type="evidence" value="ECO:0007669"/>
    <property type="project" value="UniProtKB-KW"/>
</dbReference>
<dbReference type="PROSITE" id="PS01302">
    <property type="entry name" value="UPF0758"/>
    <property type="match status" value="1"/>
</dbReference>
<dbReference type="AlphaFoldDB" id="A0A919QAQ1"/>
<dbReference type="EMBL" id="BOOA01000017">
    <property type="protein sequence ID" value="GIH24264.1"/>
    <property type="molecule type" value="Genomic_DNA"/>
</dbReference>
<gene>
    <name evidence="9" type="ORF">Aph01nite_25740</name>
</gene>
<keyword evidence="10" id="KW-1185">Reference proteome</keyword>
<evidence type="ECO:0000256" key="3">
    <source>
        <dbReference type="ARBA" id="ARBA00022723"/>
    </source>
</evidence>
<dbReference type="Pfam" id="PF04002">
    <property type="entry name" value="RadC"/>
    <property type="match status" value="1"/>
</dbReference>
<dbReference type="InterPro" id="IPR025657">
    <property type="entry name" value="RadC_JAB"/>
</dbReference>
<dbReference type="SUPFAM" id="SSF47781">
    <property type="entry name" value="RuvA domain 2-like"/>
    <property type="match status" value="1"/>
</dbReference>
<dbReference type="Proteomes" id="UP000640052">
    <property type="component" value="Unassembled WGS sequence"/>
</dbReference>
<dbReference type="Gene3D" id="1.10.150.20">
    <property type="entry name" value="5' to 3' exonuclease, C-terminal subdomain"/>
    <property type="match status" value="1"/>
</dbReference>
<dbReference type="GO" id="GO:0006508">
    <property type="term" value="P:proteolysis"/>
    <property type="evidence" value="ECO:0007669"/>
    <property type="project" value="UniProtKB-KW"/>
</dbReference>
<keyword evidence="6" id="KW-0482">Metalloprotease</keyword>
<evidence type="ECO:0000256" key="1">
    <source>
        <dbReference type="ARBA" id="ARBA00010243"/>
    </source>
</evidence>
<dbReference type="InterPro" id="IPR046778">
    <property type="entry name" value="UPF0758_N"/>
</dbReference>
<dbReference type="GO" id="GO:0046872">
    <property type="term" value="F:metal ion binding"/>
    <property type="evidence" value="ECO:0007669"/>
    <property type="project" value="UniProtKB-KW"/>
</dbReference>
<dbReference type="InterPro" id="IPR010994">
    <property type="entry name" value="RuvA_2-like"/>
</dbReference>
<feature type="domain" description="MPN" evidence="8">
    <location>
        <begin position="100"/>
        <end position="222"/>
    </location>
</feature>
<comment type="similarity">
    <text evidence="1 7">Belongs to the UPF0758 family.</text>
</comment>
<evidence type="ECO:0000256" key="5">
    <source>
        <dbReference type="ARBA" id="ARBA00022833"/>
    </source>
</evidence>
<keyword evidence="2" id="KW-0645">Protease</keyword>
<protein>
    <recommendedName>
        <fullName evidence="8">MPN domain-containing protein</fullName>
    </recommendedName>
</protein>
<dbReference type="InterPro" id="IPR037518">
    <property type="entry name" value="MPN"/>
</dbReference>
<dbReference type="PANTHER" id="PTHR30471">
    <property type="entry name" value="DNA REPAIR PROTEIN RADC"/>
    <property type="match status" value="1"/>
</dbReference>
<dbReference type="RefSeq" id="WP_204041037.1">
    <property type="nucleotide sequence ID" value="NZ_BOOA01000017.1"/>
</dbReference>
<name>A0A919QAQ1_9ACTN</name>
<keyword evidence="5" id="KW-0862">Zinc</keyword>
<dbReference type="InterPro" id="IPR020891">
    <property type="entry name" value="UPF0758_CS"/>
</dbReference>